<dbReference type="OrthoDB" id="45919at2759"/>
<evidence type="ECO:0000256" key="2">
    <source>
        <dbReference type="ARBA" id="ARBA00022692"/>
    </source>
</evidence>
<organism evidence="7 8">
    <name type="scientific">Seminavis robusta</name>
    <dbReference type="NCBI Taxonomy" id="568900"/>
    <lineage>
        <taxon>Eukaryota</taxon>
        <taxon>Sar</taxon>
        <taxon>Stramenopiles</taxon>
        <taxon>Ochrophyta</taxon>
        <taxon>Bacillariophyta</taxon>
        <taxon>Bacillariophyceae</taxon>
        <taxon>Bacillariophycidae</taxon>
        <taxon>Naviculales</taxon>
        <taxon>Naviculaceae</taxon>
        <taxon>Seminavis</taxon>
    </lineage>
</organism>
<evidence type="ECO:0000256" key="5">
    <source>
        <dbReference type="SAM" id="MobiDB-lite"/>
    </source>
</evidence>
<keyword evidence="3 6" id="KW-1133">Transmembrane helix</keyword>
<dbReference type="PANTHER" id="PTHR17920">
    <property type="entry name" value="TRANSMEMBRANE AND COILED-COIL DOMAIN-CONTAINING PROTEIN 4 TMCO4"/>
    <property type="match status" value="1"/>
</dbReference>
<dbReference type="Pfam" id="PF05277">
    <property type="entry name" value="DUF726"/>
    <property type="match status" value="3"/>
</dbReference>
<keyword evidence="8" id="KW-1185">Reference proteome</keyword>
<keyword evidence="2 6" id="KW-0812">Transmembrane</keyword>
<dbReference type="Proteomes" id="UP001153069">
    <property type="component" value="Unassembled WGS sequence"/>
</dbReference>
<dbReference type="InterPro" id="IPR007941">
    <property type="entry name" value="DUF726"/>
</dbReference>
<feature type="compositionally biased region" description="Basic and acidic residues" evidence="5">
    <location>
        <begin position="561"/>
        <end position="571"/>
    </location>
</feature>
<dbReference type="EMBL" id="CAICTM010000852">
    <property type="protein sequence ID" value="CAB9517384.1"/>
    <property type="molecule type" value="Genomic_DNA"/>
</dbReference>
<comment type="subcellular location">
    <subcellularLocation>
        <location evidence="1">Membrane</location>
        <topology evidence="1">Multi-pass membrane protein</topology>
    </subcellularLocation>
</comment>
<feature type="transmembrane region" description="Helical" evidence="6">
    <location>
        <begin position="337"/>
        <end position="360"/>
    </location>
</feature>
<accession>A0A9N8EF47</accession>
<evidence type="ECO:0000313" key="7">
    <source>
        <dbReference type="EMBL" id="CAB9517384.1"/>
    </source>
</evidence>
<evidence type="ECO:0000256" key="6">
    <source>
        <dbReference type="SAM" id="Phobius"/>
    </source>
</evidence>
<feature type="region of interest" description="Disordered" evidence="5">
    <location>
        <begin position="535"/>
        <end position="596"/>
    </location>
</feature>
<comment type="caution">
    <text evidence="7">The sequence shown here is derived from an EMBL/GenBank/DDBJ whole genome shotgun (WGS) entry which is preliminary data.</text>
</comment>
<keyword evidence="4 6" id="KW-0472">Membrane</keyword>
<evidence type="ECO:0000313" key="8">
    <source>
        <dbReference type="Proteomes" id="UP001153069"/>
    </source>
</evidence>
<evidence type="ECO:0000256" key="4">
    <source>
        <dbReference type="ARBA" id="ARBA00023136"/>
    </source>
</evidence>
<evidence type="ECO:0000256" key="3">
    <source>
        <dbReference type="ARBA" id="ARBA00022989"/>
    </source>
</evidence>
<gene>
    <name evidence="7" type="ORF">SEMRO_853_G211080.1</name>
</gene>
<sequence length="939" mass="103742">MASTATENGDSEPAANSDLPSMEDRTIFLGCLAHVVASSYVFDLIIEDSKDQGFKSLESLEDEPAAAAAKEESSSRSIFKESTADLSESERQHCVRRYQVARDFVMSAAQHLQLDEPSTVLVHNEFLPKLDTLLEPTVREKHIGNNINNNNQQQTKQQLKEVLEHPEETAQHNAKQLYHSSTSLESLDWVQDNDTLQNYLERLGTTTSGYQCLSCLLFQHLLNAGSTGYDARVRFWFKTLAVTLWIQQQMEQQQQQQQHGSNNHNKSSRLAAATRKFEALETCCSDRLLILAASAANKKSAEEPDKVSSQQQQRKSSLASNIWKGVQIGSVGVGAGILLAVTGGLAAPGIAAGLAALGLGAMAGTFLSLASSAAVVSLFGVAGGSLAAYKMNRRVSGLTEFIIHQELLPADDSSTTTAAAPKAQLFRTIGISGWVLDKSDFQRPWGVTPSNPPIEDPVELLQRFYYVHNPDLVEYAEDIWKKHNKNREKLWGLLQTKYACTPDNVFGGDKSKNNNDSALTEEEIQQLDQIIVAIGNEQGGGGGNNKKSTKKPPKESPNNTKPKEKGKEKTRSSLVWKGWGSSTKGDDNESSTTKTVTLHDTGFEKVKRHDEDDKPFKPPEYLNTVWDYPKHYGGELYTVQWESAVLEELSDSIQDLALQLASSAGQQIMKTTVMAPLIFAAALPWTVISVMSSIDGVWVLVMDRADEAGRELARSLLINKGGHRPITLVGYSFGARIIYVCLMELARYQEAWEDHQKEKAQMEFESNIGGKDYNQKMVCKVGDLEFDREPASIIEDAVLMGMPKYLNLSAWKSCRQVVAGRLVNVYSRKDKVLSYIFKYRNLLGSYQPVVGNGTVAVPGVENIDCTDIVGSHQDYSAMVGRILQRVRHGQPIRSSSHALDEVALLEEAQSLVKEAEDMAIETADSVEEIVFEKDEKPQQ</sequence>
<reference evidence="7" key="1">
    <citation type="submission" date="2020-06" db="EMBL/GenBank/DDBJ databases">
        <authorList>
            <consortium name="Plant Systems Biology data submission"/>
        </authorList>
    </citation>
    <scope>NUCLEOTIDE SEQUENCE</scope>
    <source>
        <strain evidence="7">D6</strain>
    </source>
</reference>
<feature type="transmembrane region" description="Helical" evidence="6">
    <location>
        <begin position="366"/>
        <end position="389"/>
    </location>
</feature>
<proteinExistence type="predicted"/>
<name>A0A9N8EF47_9STRA</name>
<evidence type="ECO:0000256" key="1">
    <source>
        <dbReference type="ARBA" id="ARBA00004141"/>
    </source>
</evidence>
<dbReference type="AlphaFoldDB" id="A0A9N8EF47"/>
<dbReference type="GO" id="GO:0016020">
    <property type="term" value="C:membrane"/>
    <property type="evidence" value="ECO:0007669"/>
    <property type="project" value="UniProtKB-SubCell"/>
</dbReference>
<dbReference type="PANTHER" id="PTHR17920:SF3">
    <property type="entry name" value="TRANSMEMBRANE AND COILED-COIL DOMAIN-CONTAINING PROTEIN 4"/>
    <property type="match status" value="1"/>
</dbReference>
<protein>
    <submittedName>
        <fullName evidence="7">Transmembrane and coiled-coil domain-containing protein 4</fullName>
    </submittedName>
</protein>